<keyword evidence="2" id="KW-1185">Reference proteome</keyword>
<dbReference type="Proteomes" id="UP000198521">
    <property type="component" value="Unassembled WGS sequence"/>
</dbReference>
<proteinExistence type="predicted"/>
<organism evidence="1 2">
    <name type="scientific">Aquimarina amphilecti</name>
    <dbReference type="NCBI Taxonomy" id="1038014"/>
    <lineage>
        <taxon>Bacteria</taxon>
        <taxon>Pseudomonadati</taxon>
        <taxon>Bacteroidota</taxon>
        <taxon>Flavobacteriia</taxon>
        <taxon>Flavobacteriales</taxon>
        <taxon>Flavobacteriaceae</taxon>
        <taxon>Aquimarina</taxon>
    </lineage>
</organism>
<sequence>MKRKGFFLIVITLFFISFISGQDKSRINSKSLDTIGNIEYRGNPYSSTYKRFSPRVGAGIQNSFYSEIGLSRHTCTYSDVGFFSNNYYVAIEWSPIKAKDVYGVKIGYEINMIPLLSLGVEAKYQTNFDMNDFVITPKVGLGIFGDLNVFYGYNISTNGNPFPDIGKHQFSIVLNLHKNFLGYL</sequence>
<dbReference type="EMBL" id="FOAB01000002">
    <property type="protein sequence ID" value="SEK74665.1"/>
    <property type="molecule type" value="Genomic_DNA"/>
</dbReference>
<evidence type="ECO:0008006" key="3">
    <source>
        <dbReference type="Google" id="ProtNLM"/>
    </source>
</evidence>
<name>A0A1H7JMG4_AQUAM</name>
<dbReference type="AlphaFoldDB" id="A0A1H7JMG4"/>
<dbReference type="RefSeq" id="WP_091406316.1">
    <property type="nucleotide sequence ID" value="NZ_FOAB01000002.1"/>
</dbReference>
<accession>A0A1H7JMG4</accession>
<protein>
    <recommendedName>
        <fullName evidence="3">Outer membrane protein beta-barrel domain-containing protein</fullName>
    </recommendedName>
</protein>
<dbReference type="STRING" id="1038014.SAMN04487910_1010"/>
<reference evidence="1 2" key="1">
    <citation type="submission" date="2016-10" db="EMBL/GenBank/DDBJ databases">
        <authorList>
            <person name="de Groot N.N."/>
        </authorList>
    </citation>
    <scope>NUCLEOTIDE SEQUENCE [LARGE SCALE GENOMIC DNA]</scope>
    <source>
        <strain evidence="1 2">DSM 25232</strain>
    </source>
</reference>
<gene>
    <name evidence="1" type="ORF">SAMN04487910_1010</name>
</gene>
<evidence type="ECO:0000313" key="1">
    <source>
        <dbReference type="EMBL" id="SEK74665.1"/>
    </source>
</evidence>
<evidence type="ECO:0000313" key="2">
    <source>
        <dbReference type="Proteomes" id="UP000198521"/>
    </source>
</evidence>
<dbReference type="OrthoDB" id="1164376at2"/>